<feature type="region of interest" description="Disordered" evidence="1">
    <location>
        <begin position="592"/>
        <end position="671"/>
    </location>
</feature>
<accession>A0A4Y9T9I8</accession>
<sequence length="832" mass="89924">MRAPLAEMRCFNKDYASHLPRRAAAPTKSAPTPLAEGMGAFPFPRDTIKAWIQDKVFAATGQRIDPDKTYLHQFSSTHTVASGGTSTGWQHNGRPEKTMTLTDAVASDFFSAERYGAIGEAQAVTHFLSSNVSPFSIFHSESVSDFFSRLGRTIFDRTGPGYIYSKIHDDVPQLTESWRDLDAAYGLYLDGPEKGRYDADNELRLKPSELLNIVREGDLQKKVLAKLDAFWSGHMPQWRAMAKGQFVKEAKAALALHQANPAEGLSPQDYQSVMRAAAANVPLEGPATPAQCLALAAPDPDSKVLGFDINGYVASDILRFVSRDGSEVLYVPGATPALLKFNDRVALNRWVAEQGKDPAKAMALAQHFSLKDRQQGIFGALSVNGVDSALQKIGAGTMAANGNHINSRNYPIAEDVFSVMARQTRERIASDTDTEMKSNAEVYKDNALGMLQAGNALLSIPLALLGPIGLAIGGAALGAQVGMEVDKAVEGDTQAERQAGLQGAVMDVATLAFFHAAGKAGASLGAARAPAERTASAGVNSGGAKPFFNYRRVNGQVGVLMSPTRPHALALPEPELNPAWDPTMEVYLEPGRRRAASGPRVDEEQAGSGKRLKLHEPQAQSPASPASPDSPDSPASPASPDSPDSVASDATSSADYRPYDDSDVIRENPFQANVQLPAGGYFNSRGMIERTDLPKVYRVEKAERVERRGDPEHYGFMNSNYFAGAEKMRDGNVLVTSRSMEGAMQFGDSEFGGNYNLYEIDSQGIPAVSLNENIDLNPQFYELREHMDPGEIAHARANGGLKGFSEGAFDFDEVHLDNDLVGSSRIRRIRQR</sequence>
<reference evidence="3 4" key="1">
    <citation type="submission" date="2019-03" db="EMBL/GenBank/DDBJ databases">
        <title>Biocontrol and xenobiotic degradation properties of endophytic Pseudomonas fluorescens strain BRZ63.</title>
        <authorList>
            <person name="Chlebek D.A."/>
            <person name="Pinski A."/>
            <person name="Zur J.P."/>
            <person name="Michalska J."/>
            <person name="Hupert-Kocurek K.T."/>
        </authorList>
    </citation>
    <scope>NUCLEOTIDE SEQUENCE [LARGE SCALE GENOMIC DNA]</scope>
    <source>
        <strain evidence="3 4">BRZ63</strain>
    </source>
</reference>
<evidence type="ECO:0000256" key="1">
    <source>
        <dbReference type="SAM" id="MobiDB-lite"/>
    </source>
</evidence>
<evidence type="ECO:0000313" key="3">
    <source>
        <dbReference type="EMBL" id="TFW40771.1"/>
    </source>
</evidence>
<protein>
    <recommendedName>
        <fullName evidence="2">Dermonecrotic toxin N-terminal domain-containing protein</fullName>
    </recommendedName>
</protein>
<evidence type="ECO:0000313" key="4">
    <source>
        <dbReference type="Proteomes" id="UP000297322"/>
    </source>
</evidence>
<dbReference type="Pfam" id="PF20178">
    <property type="entry name" value="ToxA_N"/>
    <property type="match status" value="2"/>
</dbReference>
<comment type="caution">
    <text evidence="3">The sequence shown here is derived from an EMBL/GenBank/DDBJ whole genome shotgun (WGS) entry which is preliminary data.</text>
</comment>
<dbReference type="InterPro" id="IPR046673">
    <property type="entry name" value="ToxA_N"/>
</dbReference>
<feature type="domain" description="Dermonecrotic toxin N-terminal" evidence="2">
    <location>
        <begin position="179"/>
        <end position="370"/>
    </location>
</feature>
<feature type="compositionally biased region" description="Low complexity" evidence="1">
    <location>
        <begin position="619"/>
        <end position="655"/>
    </location>
</feature>
<name>A0A4Y9T9I8_PSEFL</name>
<dbReference type="AlphaFoldDB" id="A0A4Y9T9I8"/>
<feature type="compositionally biased region" description="Basic and acidic residues" evidence="1">
    <location>
        <begin position="657"/>
        <end position="666"/>
    </location>
</feature>
<feature type="domain" description="Dermonecrotic toxin N-terminal" evidence="2">
    <location>
        <begin position="43"/>
        <end position="117"/>
    </location>
</feature>
<dbReference type="RefSeq" id="WP_135196880.1">
    <property type="nucleotide sequence ID" value="NZ_SPVI01000018.1"/>
</dbReference>
<gene>
    <name evidence="3" type="ORF">E4T65_24340</name>
</gene>
<dbReference type="EMBL" id="SPVI01000018">
    <property type="protein sequence ID" value="TFW40771.1"/>
    <property type="molecule type" value="Genomic_DNA"/>
</dbReference>
<dbReference type="Proteomes" id="UP000297322">
    <property type="component" value="Unassembled WGS sequence"/>
</dbReference>
<proteinExistence type="predicted"/>
<evidence type="ECO:0000259" key="2">
    <source>
        <dbReference type="Pfam" id="PF20178"/>
    </source>
</evidence>
<organism evidence="3 4">
    <name type="scientific">Pseudomonas fluorescens</name>
    <dbReference type="NCBI Taxonomy" id="294"/>
    <lineage>
        <taxon>Bacteria</taxon>
        <taxon>Pseudomonadati</taxon>
        <taxon>Pseudomonadota</taxon>
        <taxon>Gammaproteobacteria</taxon>
        <taxon>Pseudomonadales</taxon>
        <taxon>Pseudomonadaceae</taxon>
        <taxon>Pseudomonas</taxon>
    </lineage>
</organism>